<evidence type="ECO:0000259" key="1">
    <source>
        <dbReference type="Pfam" id="PF10551"/>
    </source>
</evidence>
<reference evidence="2" key="2">
    <citation type="submission" date="2007-03" db="EMBL/GenBank/DDBJ databases">
        <authorList>
            <consortium name="The International Medicago Genome Annotation Group"/>
        </authorList>
    </citation>
    <scope>NUCLEOTIDE SEQUENCE</scope>
</reference>
<reference evidence="2" key="1">
    <citation type="submission" date="2004-08" db="EMBL/GenBank/DDBJ databases">
        <authorList>
            <person name="Town C.D."/>
        </authorList>
    </citation>
    <scope>NUCLEOTIDE SEQUENCE</scope>
</reference>
<accession>A2Q2B7</accession>
<dbReference type="AlphaFoldDB" id="A2Q2B7"/>
<evidence type="ECO:0000313" key="2">
    <source>
        <dbReference type="EMBL" id="ABN06054.1"/>
    </source>
</evidence>
<name>A2Q2B7_MEDTR</name>
<dbReference type="EMBL" id="AC149801">
    <property type="protein sequence ID" value="ABN06054.1"/>
    <property type="molecule type" value="Genomic_DNA"/>
</dbReference>
<protein>
    <submittedName>
        <fullName evidence="2">Ovarian tumour, otubain, putative</fullName>
    </submittedName>
</protein>
<sequence>MTHEKEENFVWVLKMLRKLLLSKMNMPKVIVTDRDMSLMKAVAHVFPESYAMNCYFHVQANVKQRCVLDCKYPLGFKKDEKEVSNREVVKKIMKAWKSMVESPTQQLYANALVEFKDSCSDFPIFVDYVMTVTPYFY</sequence>
<dbReference type="PANTHER" id="PTHR31569:SF4">
    <property type="entry name" value="SWIM-TYPE DOMAIN-CONTAINING PROTEIN"/>
    <property type="match status" value="1"/>
</dbReference>
<gene>
    <name evidence="2" type="ORF">MtrDRAFT_AC149801g21v2</name>
</gene>
<organism evidence="2">
    <name type="scientific">Medicago truncatula</name>
    <name type="common">Barrel medic</name>
    <name type="synonym">Medicago tribuloides</name>
    <dbReference type="NCBI Taxonomy" id="3880"/>
    <lineage>
        <taxon>Eukaryota</taxon>
        <taxon>Viridiplantae</taxon>
        <taxon>Streptophyta</taxon>
        <taxon>Embryophyta</taxon>
        <taxon>Tracheophyta</taxon>
        <taxon>Spermatophyta</taxon>
        <taxon>Magnoliopsida</taxon>
        <taxon>eudicotyledons</taxon>
        <taxon>Gunneridae</taxon>
        <taxon>Pentapetalae</taxon>
        <taxon>rosids</taxon>
        <taxon>fabids</taxon>
        <taxon>Fabales</taxon>
        <taxon>Fabaceae</taxon>
        <taxon>Papilionoideae</taxon>
        <taxon>50 kb inversion clade</taxon>
        <taxon>NPAAA clade</taxon>
        <taxon>Hologalegina</taxon>
        <taxon>IRL clade</taxon>
        <taxon>Trifolieae</taxon>
        <taxon>Medicago</taxon>
    </lineage>
</organism>
<dbReference type="PANTHER" id="PTHR31569">
    <property type="entry name" value="SWIM-TYPE DOMAIN-CONTAINING PROTEIN"/>
    <property type="match status" value="1"/>
</dbReference>
<dbReference type="InterPro" id="IPR052579">
    <property type="entry name" value="Zinc_finger_SWIM"/>
</dbReference>
<dbReference type="Pfam" id="PF10551">
    <property type="entry name" value="MULE"/>
    <property type="match status" value="1"/>
</dbReference>
<proteinExistence type="predicted"/>
<dbReference type="InterPro" id="IPR018289">
    <property type="entry name" value="MULE_transposase_dom"/>
</dbReference>
<feature type="domain" description="MULE transposase" evidence="1">
    <location>
        <begin position="1"/>
        <end position="61"/>
    </location>
</feature>